<protein>
    <submittedName>
        <fullName evidence="2">DUF4245 domain-containing protein</fullName>
    </submittedName>
</protein>
<keyword evidence="1" id="KW-0812">Transmembrane</keyword>
<dbReference type="Pfam" id="PF14030">
    <property type="entry name" value="DUF4245"/>
    <property type="match status" value="1"/>
</dbReference>
<dbReference type="InterPro" id="IPR025339">
    <property type="entry name" value="DUF4245"/>
</dbReference>
<sequence>MGDDGGVAGMKGKQTVWDMVRSLAVIGIVVAGIYIFVPHDEKADPTHVVDYRVETITARRAAPYPVAAPAGLPKEWRATSVRYDRKAANAWHLGFLDPKDQYVAIEQSSDASAKHLAGITQQAKATGQTQQIGDLVWERWEGEKYDALVRQEQGYATVVTGTASFEDLGAMAAALEFKQDPKQGAQQ</sequence>
<evidence type="ECO:0000256" key="1">
    <source>
        <dbReference type="SAM" id="Phobius"/>
    </source>
</evidence>
<evidence type="ECO:0000313" key="3">
    <source>
        <dbReference type="Proteomes" id="UP001520654"/>
    </source>
</evidence>
<organism evidence="2 3">
    <name type="scientific">Streptomyces flavotricini</name>
    <dbReference type="NCBI Taxonomy" id="66888"/>
    <lineage>
        <taxon>Bacteria</taxon>
        <taxon>Bacillati</taxon>
        <taxon>Actinomycetota</taxon>
        <taxon>Actinomycetes</taxon>
        <taxon>Kitasatosporales</taxon>
        <taxon>Streptomycetaceae</taxon>
        <taxon>Streptomyces</taxon>
    </lineage>
</organism>
<dbReference type="Proteomes" id="UP001520654">
    <property type="component" value="Unassembled WGS sequence"/>
</dbReference>
<accession>A0ABS8E5M0</accession>
<comment type="caution">
    <text evidence="2">The sequence shown here is derived from an EMBL/GenBank/DDBJ whole genome shotgun (WGS) entry which is preliminary data.</text>
</comment>
<feature type="transmembrane region" description="Helical" evidence="1">
    <location>
        <begin position="20"/>
        <end position="37"/>
    </location>
</feature>
<evidence type="ECO:0000313" key="2">
    <source>
        <dbReference type="EMBL" id="MCC0096238.1"/>
    </source>
</evidence>
<keyword evidence="1" id="KW-1133">Transmembrane helix</keyword>
<keyword evidence="1" id="KW-0472">Membrane</keyword>
<gene>
    <name evidence="2" type="ORF">K7B10_15870</name>
</gene>
<proteinExistence type="predicted"/>
<keyword evidence="3" id="KW-1185">Reference proteome</keyword>
<dbReference type="EMBL" id="JAINUL010000001">
    <property type="protein sequence ID" value="MCC0096238.1"/>
    <property type="molecule type" value="Genomic_DNA"/>
</dbReference>
<name>A0ABS8E5M0_9ACTN</name>
<reference evidence="2 3" key="1">
    <citation type="submission" date="2021-08" db="EMBL/GenBank/DDBJ databases">
        <title>Genomic Architecture of Streptomyces flavotricini NGL1 and Streptomyces erythrochromogenes HMS4 With Differential Plant Beneficial attributes and laccase production capabilities.</title>
        <authorList>
            <person name="Salwan R."/>
            <person name="Kaur R."/>
            <person name="Sharma V."/>
        </authorList>
    </citation>
    <scope>NUCLEOTIDE SEQUENCE [LARGE SCALE GENOMIC DNA]</scope>
    <source>
        <strain evidence="2 3">NGL1</strain>
    </source>
</reference>